<comment type="caution">
    <text evidence="2">The sequence shown here is derived from an EMBL/GenBank/DDBJ whole genome shotgun (WGS) entry which is preliminary data.</text>
</comment>
<dbReference type="EMBL" id="DSVL01000291">
    <property type="protein sequence ID" value="HFH29745.1"/>
    <property type="molecule type" value="Genomic_DNA"/>
</dbReference>
<feature type="region of interest" description="Disordered" evidence="1">
    <location>
        <begin position="104"/>
        <end position="208"/>
    </location>
</feature>
<dbReference type="PROSITE" id="PS51257">
    <property type="entry name" value="PROKAR_LIPOPROTEIN"/>
    <property type="match status" value="1"/>
</dbReference>
<name>A0A7C3IKT6_9SPIR</name>
<feature type="region of interest" description="Disordered" evidence="1">
    <location>
        <begin position="399"/>
        <end position="430"/>
    </location>
</feature>
<feature type="compositionally biased region" description="Low complexity" evidence="1">
    <location>
        <begin position="139"/>
        <end position="166"/>
    </location>
</feature>
<protein>
    <recommendedName>
        <fullName evidence="3">Outer membrane lipoprotein BamD-like domain-containing protein</fullName>
    </recommendedName>
</protein>
<feature type="region of interest" description="Disordered" evidence="1">
    <location>
        <begin position="28"/>
        <end position="72"/>
    </location>
</feature>
<gene>
    <name evidence="2" type="ORF">ENS59_09595</name>
</gene>
<evidence type="ECO:0000256" key="1">
    <source>
        <dbReference type="SAM" id="MobiDB-lite"/>
    </source>
</evidence>
<sequence>MKGTIGFVVVIGGILCLTLSCVSTPQANQTDASRASTATEPTAIKTNTQSEASPGAAPEVSSPVLQSGSEVAQPLVEPPQLFPEASPIPIQPAITKKVAEITLPTPTASDLPPNTASTATDPARPQGAETASTKPEVKSPASSSSQTAPQTATAQKNAPTGSASASAEKKAPPVDPQSLKAPEPKTESSPVQGTVAMPTGGIPELPSKTNPALAEEKVVLSRSVQATVGQLVEIPYQGAGWVYLGEVAGKKGLAYDSRRLDPDGQTFIFRCESAGTYTVKFFKQDFIKDYIINDYVEVVVGESPMPSSSVTGAFSLPVDRGRVVANPRWPTPVSIAAASPAAPVTAAAPGQASTTASASTTAPANPSAASTGTASPTASAGTVTSAAAPVAAAPASAAPASSASGVSNTQTSPFPAAAVQSSPATPPLESLTQPEEFINQAKKEVAAGQYASALSTLQAFTAKYPAGSDEVWWLYGQILEAKGPQRDIKGALTYYKRLTSEYPQSQRYDEAQQRIAYLERFYFDIR</sequence>
<feature type="compositionally biased region" description="Polar residues" evidence="1">
    <location>
        <begin position="408"/>
        <end position="423"/>
    </location>
</feature>
<feature type="region of interest" description="Disordered" evidence="1">
    <location>
        <begin position="348"/>
        <end position="380"/>
    </location>
</feature>
<dbReference type="InterPro" id="IPR011990">
    <property type="entry name" value="TPR-like_helical_dom_sf"/>
</dbReference>
<reference evidence="2" key="1">
    <citation type="journal article" date="2020" name="mSystems">
        <title>Genome- and Community-Level Interaction Insights into Carbon Utilization and Element Cycling Functions of Hydrothermarchaeota in Hydrothermal Sediment.</title>
        <authorList>
            <person name="Zhou Z."/>
            <person name="Liu Y."/>
            <person name="Xu W."/>
            <person name="Pan J."/>
            <person name="Luo Z.H."/>
            <person name="Li M."/>
        </authorList>
    </citation>
    <scope>NUCLEOTIDE SEQUENCE [LARGE SCALE GENOMIC DNA]</scope>
    <source>
        <strain evidence="2">SpSt-503</strain>
    </source>
</reference>
<evidence type="ECO:0008006" key="3">
    <source>
        <dbReference type="Google" id="ProtNLM"/>
    </source>
</evidence>
<organism evidence="2">
    <name type="scientific">Gracilinema caldarium</name>
    <dbReference type="NCBI Taxonomy" id="215591"/>
    <lineage>
        <taxon>Bacteria</taxon>
        <taxon>Pseudomonadati</taxon>
        <taxon>Spirochaetota</taxon>
        <taxon>Spirochaetia</taxon>
        <taxon>Spirochaetales</taxon>
        <taxon>Breznakiellaceae</taxon>
        <taxon>Gracilinema</taxon>
    </lineage>
</organism>
<feature type="compositionally biased region" description="Polar residues" evidence="1">
    <location>
        <begin position="104"/>
        <end position="120"/>
    </location>
</feature>
<dbReference type="AlphaFoldDB" id="A0A7C3IKT6"/>
<accession>A0A7C3IKT6</accession>
<proteinExistence type="predicted"/>
<feature type="compositionally biased region" description="Polar residues" evidence="1">
    <location>
        <begin position="28"/>
        <end position="52"/>
    </location>
</feature>
<evidence type="ECO:0000313" key="2">
    <source>
        <dbReference type="EMBL" id="HFH29745.1"/>
    </source>
</evidence>
<dbReference type="Gene3D" id="1.25.40.10">
    <property type="entry name" value="Tetratricopeptide repeat domain"/>
    <property type="match status" value="1"/>
</dbReference>